<dbReference type="SMART" id="SM00079">
    <property type="entry name" value="PBPe"/>
    <property type="match status" value="1"/>
</dbReference>
<evidence type="ECO:0000256" key="6">
    <source>
        <dbReference type="ARBA" id="ARBA00022989"/>
    </source>
</evidence>
<dbReference type="PIRSF" id="PIRSF037090">
    <property type="entry name" value="Iontro_Glu-like_rcpt_pln"/>
    <property type="match status" value="1"/>
</dbReference>
<evidence type="ECO:0000256" key="13">
    <source>
        <dbReference type="PIRNR" id="PIRNR037090"/>
    </source>
</evidence>
<comment type="function">
    <text evidence="13">Glutamate-gated receptor that probably acts as non-selective cation channel.</text>
</comment>
<comment type="caution">
    <text evidence="18">The sequence shown here is derived from an EMBL/GenBank/DDBJ whole genome shotgun (WGS) entry which is preliminary data.</text>
</comment>
<dbReference type="EMBL" id="JAAIUW010000011">
    <property type="protein sequence ID" value="KAF7809579.1"/>
    <property type="molecule type" value="Genomic_DNA"/>
</dbReference>
<sequence length="944" mass="105053">MVGIWLVVLMILSNGLSSSGVGTNDSRIPEFVDIGALFSFNTTVGRVVKLAIETAVEDINSDPSILGETKLRVSMQEDSKYRGFLSIAEVLQLMSKHTVAIIGPQTSITAHVISHVANELQVPLLSFSATEPTLSSLQFPFFVRTAPNDIYQMTAIAEIINYYGWREVIAVYVDDDQGRNGIAALGDKLAERRCKISYKAPMSPEATREEITDVLVQVALDESRIIVLHTNPNWGPKVLSVAKYLGMMGTGYVWITSSFLSAVLDTDGALSPDGINDIQGVLTLRVYTPDTELKRRFSSRWKNMTRGMTSNGPLGLSTFGLFAYDTVCLLARALDKFFKQGNQITFSYDSKLSELHGGSLHLDALNIFDQGKMLRENIYGINMTGVTGHIKYTSDGNLVNPAYEIINVIGTASRRVGYWSNYSGLSVVPPEALYSKLANRSSASQKLLPVIWPGETTQKPRGWVFPNNGRHLRIGIPRRVSYREFVSQVKGTDLFKGFSIDVFLSAVNLLPYAVPYKFIPFGDGHSNPSNTELVRLITAGVFDAAVGDITITTERTRLVDFTQPYIESGLVVVAPVRKLESNAWAFLRPFTPMMWCVTAIFFLAVGAVVWILEHRLNDDFRGPPKKQVVTILWFSFSTMFFAHRENTVSTLGRFVLIIWLFVVLIINSSYTASLTSILTVQQLSSPIKGISSLVNSKEPVGYLQGSFTRNYLVEEVGIHESRLVPLKTQDETAKALKDGPKKGGVAAYIDERAYIELFLSSRCDFTIVGQEFTRNGWGFAFPRDSPLAVDLSTAILELAENGDLQRIHDKWLLSSACLSQGAKLEVDRLELKAFWGLYLICGFACLLALLIYFIQTMRQYNKHHTEDLETSGRSSTSSRLKTFLSFVDEKEEEVKHRSKRRQMERISYRSNSEIGSLSVSTTMCSNKGYAQSSSNRSIDCNNEA</sequence>
<organism evidence="18 19">
    <name type="scientific">Senna tora</name>
    <dbReference type="NCBI Taxonomy" id="362788"/>
    <lineage>
        <taxon>Eukaryota</taxon>
        <taxon>Viridiplantae</taxon>
        <taxon>Streptophyta</taxon>
        <taxon>Embryophyta</taxon>
        <taxon>Tracheophyta</taxon>
        <taxon>Spermatophyta</taxon>
        <taxon>Magnoliopsida</taxon>
        <taxon>eudicotyledons</taxon>
        <taxon>Gunneridae</taxon>
        <taxon>Pentapetalae</taxon>
        <taxon>rosids</taxon>
        <taxon>fabids</taxon>
        <taxon>Fabales</taxon>
        <taxon>Fabaceae</taxon>
        <taxon>Caesalpinioideae</taxon>
        <taxon>Cassia clade</taxon>
        <taxon>Senna</taxon>
    </lineage>
</organism>
<evidence type="ECO:0000256" key="5">
    <source>
        <dbReference type="ARBA" id="ARBA00022729"/>
    </source>
</evidence>
<dbReference type="Pfam" id="PF00060">
    <property type="entry name" value="Lig_chan"/>
    <property type="match status" value="1"/>
</dbReference>
<dbReference type="Proteomes" id="UP000634136">
    <property type="component" value="Unassembled WGS sequence"/>
</dbReference>
<comment type="subcellular location">
    <subcellularLocation>
        <location evidence="1">Membrane</location>
        <topology evidence="1">Multi-pass membrane protein</topology>
    </subcellularLocation>
</comment>
<dbReference type="GO" id="GO:0009611">
    <property type="term" value="P:response to wounding"/>
    <property type="evidence" value="ECO:0007669"/>
    <property type="project" value="UniProtKB-ARBA"/>
</dbReference>
<dbReference type="GO" id="GO:1901701">
    <property type="term" value="P:cellular response to oxygen-containing compound"/>
    <property type="evidence" value="ECO:0007669"/>
    <property type="project" value="UniProtKB-ARBA"/>
</dbReference>
<evidence type="ECO:0000256" key="4">
    <source>
        <dbReference type="ARBA" id="ARBA00022692"/>
    </source>
</evidence>
<dbReference type="GO" id="GO:0015276">
    <property type="term" value="F:ligand-gated monoatomic ion channel activity"/>
    <property type="evidence" value="ECO:0007669"/>
    <property type="project" value="InterPro"/>
</dbReference>
<dbReference type="SUPFAM" id="SSF53850">
    <property type="entry name" value="Periplasmic binding protein-like II"/>
    <property type="match status" value="1"/>
</dbReference>
<dbReference type="AlphaFoldDB" id="A0A834T4S7"/>
<evidence type="ECO:0000256" key="8">
    <source>
        <dbReference type="ARBA" id="ARBA00023136"/>
    </source>
</evidence>
<feature type="transmembrane region" description="Helical" evidence="15">
    <location>
        <begin position="654"/>
        <end position="678"/>
    </location>
</feature>
<keyword evidence="9 13" id="KW-0675">Receptor</keyword>
<feature type="chain" id="PRO_5032836322" description="Glutamate receptor" evidence="16">
    <location>
        <begin position="19"/>
        <end position="944"/>
    </location>
</feature>
<dbReference type="GO" id="GO:0007165">
    <property type="term" value="P:signal transduction"/>
    <property type="evidence" value="ECO:0007669"/>
    <property type="project" value="UniProtKB-ARBA"/>
</dbReference>
<evidence type="ECO:0000256" key="14">
    <source>
        <dbReference type="PIRSR" id="PIRSR037090-50"/>
    </source>
</evidence>
<dbReference type="InterPro" id="IPR019594">
    <property type="entry name" value="Glu/Gly-bd"/>
</dbReference>
<evidence type="ECO:0000256" key="12">
    <source>
        <dbReference type="ARBA" id="ARBA00023303"/>
    </source>
</evidence>
<keyword evidence="6 15" id="KW-1133">Transmembrane helix</keyword>
<evidence type="ECO:0000256" key="2">
    <source>
        <dbReference type="ARBA" id="ARBA00008685"/>
    </source>
</evidence>
<dbReference type="InterPro" id="IPR001320">
    <property type="entry name" value="Iontro_rcpt_C"/>
</dbReference>
<keyword evidence="19" id="KW-1185">Reference proteome</keyword>
<name>A0A834T4S7_9FABA</name>
<keyword evidence="10" id="KW-0325">Glycoprotein</keyword>
<feature type="domain" description="Ionotropic glutamate receptor C-terminal" evidence="17">
    <location>
        <begin position="473"/>
        <end position="814"/>
    </location>
</feature>
<dbReference type="GO" id="GO:0016020">
    <property type="term" value="C:membrane"/>
    <property type="evidence" value="ECO:0007669"/>
    <property type="project" value="UniProtKB-SubCell"/>
</dbReference>
<evidence type="ECO:0000256" key="9">
    <source>
        <dbReference type="ARBA" id="ARBA00023170"/>
    </source>
</evidence>
<feature type="transmembrane region" description="Helical" evidence="15">
    <location>
        <begin position="592"/>
        <end position="612"/>
    </location>
</feature>
<dbReference type="InterPro" id="IPR044440">
    <property type="entry name" value="GABAb_receptor_plant_PBP1"/>
</dbReference>
<dbReference type="InterPro" id="IPR001828">
    <property type="entry name" value="ANF_lig-bd_rcpt"/>
</dbReference>
<dbReference type="FunFam" id="3.40.50.2300:FF:000081">
    <property type="entry name" value="Glutamate receptor"/>
    <property type="match status" value="1"/>
</dbReference>
<dbReference type="FunFam" id="1.10.287.70:FF:000037">
    <property type="entry name" value="Glutamate receptor"/>
    <property type="match status" value="1"/>
</dbReference>
<dbReference type="SUPFAM" id="SSF53822">
    <property type="entry name" value="Periplasmic binding protein-like I"/>
    <property type="match status" value="1"/>
</dbReference>
<dbReference type="Pfam" id="PF01094">
    <property type="entry name" value="ANF_receptor"/>
    <property type="match status" value="1"/>
</dbReference>
<keyword evidence="8 13" id="KW-0472">Membrane</keyword>
<evidence type="ECO:0000259" key="17">
    <source>
        <dbReference type="SMART" id="SM00079"/>
    </source>
</evidence>
<keyword evidence="12 13" id="KW-0407">Ion channel</keyword>
<dbReference type="InterPro" id="IPR028082">
    <property type="entry name" value="Peripla_BP_I"/>
</dbReference>
<dbReference type="FunFam" id="3.40.190.10:FF:000175">
    <property type="entry name" value="Glutamate receptor"/>
    <property type="match status" value="1"/>
</dbReference>
<dbReference type="InterPro" id="IPR017103">
    <property type="entry name" value="Iontropic_Glu_rcpt_pln"/>
</dbReference>
<dbReference type="FunFam" id="3.40.190.10:FF:000054">
    <property type="entry name" value="Glutamate receptor"/>
    <property type="match status" value="1"/>
</dbReference>
<evidence type="ECO:0000313" key="19">
    <source>
        <dbReference type="Proteomes" id="UP000634136"/>
    </source>
</evidence>
<dbReference type="Gene3D" id="1.10.287.70">
    <property type="match status" value="1"/>
</dbReference>
<keyword evidence="4 15" id="KW-0812">Transmembrane</keyword>
<feature type="disulfide bond" evidence="14">
    <location>
        <begin position="763"/>
        <end position="817"/>
    </location>
</feature>
<keyword evidence="5 16" id="KW-0732">Signal</keyword>
<keyword evidence="14" id="KW-1015">Disulfide bond</keyword>
<feature type="transmembrane region" description="Helical" evidence="15">
    <location>
        <begin position="833"/>
        <end position="854"/>
    </location>
</feature>
<evidence type="ECO:0000256" key="15">
    <source>
        <dbReference type="SAM" id="Phobius"/>
    </source>
</evidence>
<keyword evidence="3 13" id="KW-0813">Transport</keyword>
<evidence type="ECO:0000256" key="10">
    <source>
        <dbReference type="ARBA" id="ARBA00023180"/>
    </source>
</evidence>
<dbReference type="Gene3D" id="3.40.190.10">
    <property type="entry name" value="Periplasmic binding protein-like II"/>
    <property type="match status" value="2"/>
</dbReference>
<evidence type="ECO:0000256" key="1">
    <source>
        <dbReference type="ARBA" id="ARBA00004141"/>
    </source>
</evidence>
<dbReference type="CDD" id="cd13686">
    <property type="entry name" value="GluR_Plant"/>
    <property type="match status" value="1"/>
</dbReference>
<evidence type="ECO:0000313" key="18">
    <source>
        <dbReference type="EMBL" id="KAF7809579.1"/>
    </source>
</evidence>
<evidence type="ECO:0000256" key="7">
    <source>
        <dbReference type="ARBA" id="ARBA00023065"/>
    </source>
</evidence>
<dbReference type="PANTHER" id="PTHR18966">
    <property type="entry name" value="IONOTROPIC GLUTAMATE RECEPTOR"/>
    <property type="match status" value="1"/>
</dbReference>
<dbReference type="CDD" id="cd19990">
    <property type="entry name" value="PBP1_GABAb_receptor_plant"/>
    <property type="match status" value="1"/>
</dbReference>
<keyword evidence="7 13" id="KW-0406">Ion transport</keyword>
<dbReference type="OrthoDB" id="5984008at2759"/>
<accession>A0A834T4S7</accession>
<reference evidence="18" key="1">
    <citation type="submission" date="2020-09" db="EMBL/GenBank/DDBJ databases">
        <title>Genome-Enabled Discovery of Anthraquinone Biosynthesis in Senna tora.</title>
        <authorList>
            <person name="Kang S.-H."/>
            <person name="Pandey R.P."/>
            <person name="Lee C.-M."/>
            <person name="Sim J.-S."/>
            <person name="Jeong J.-T."/>
            <person name="Choi B.-S."/>
            <person name="Jung M."/>
            <person name="Ginzburg D."/>
            <person name="Zhao K."/>
            <person name="Won S.Y."/>
            <person name="Oh T.-J."/>
            <person name="Yu Y."/>
            <person name="Kim N.-H."/>
            <person name="Lee O.R."/>
            <person name="Lee T.-H."/>
            <person name="Bashyal P."/>
            <person name="Kim T.-S."/>
            <person name="Lee W.-H."/>
            <person name="Kawkins C."/>
            <person name="Kim C.-K."/>
            <person name="Kim J.S."/>
            <person name="Ahn B.O."/>
            <person name="Rhee S.Y."/>
            <person name="Sohng J.K."/>
        </authorList>
    </citation>
    <scope>NUCLEOTIDE SEQUENCE</scope>
    <source>
        <tissue evidence="18">Leaf</tissue>
    </source>
</reference>
<dbReference type="Pfam" id="PF10613">
    <property type="entry name" value="Lig_chan-Glu_bd"/>
    <property type="match status" value="1"/>
</dbReference>
<dbReference type="Gene3D" id="3.40.50.2300">
    <property type="match status" value="2"/>
</dbReference>
<evidence type="ECO:0000256" key="16">
    <source>
        <dbReference type="SAM" id="SignalP"/>
    </source>
</evidence>
<comment type="similarity">
    <text evidence="2 13">Belongs to the glutamate-gated ion channel (TC 1.A.10.1) family.</text>
</comment>
<protein>
    <recommendedName>
        <fullName evidence="13">Glutamate receptor</fullName>
    </recommendedName>
</protein>
<evidence type="ECO:0000256" key="11">
    <source>
        <dbReference type="ARBA" id="ARBA00023286"/>
    </source>
</evidence>
<evidence type="ECO:0000256" key="3">
    <source>
        <dbReference type="ARBA" id="ARBA00022448"/>
    </source>
</evidence>
<keyword evidence="11 13" id="KW-1071">Ligand-gated ion channel</keyword>
<feature type="signal peptide" evidence="16">
    <location>
        <begin position="1"/>
        <end position="18"/>
    </location>
</feature>
<proteinExistence type="inferred from homology"/>
<dbReference type="InterPro" id="IPR015683">
    <property type="entry name" value="Ionotropic_Glu_rcpt"/>
</dbReference>
<gene>
    <name evidence="18" type="ORF">G2W53_036322</name>
</gene>